<dbReference type="EMBL" id="JAKZFC010000007">
    <property type="protein sequence ID" value="MCH7323319.1"/>
    <property type="molecule type" value="Genomic_DNA"/>
</dbReference>
<organism evidence="2 3">
    <name type="scientific">Solibacillus palustris</name>
    <dbReference type="NCBI Taxonomy" id="2908203"/>
    <lineage>
        <taxon>Bacteria</taxon>
        <taxon>Bacillati</taxon>
        <taxon>Bacillota</taxon>
        <taxon>Bacilli</taxon>
        <taxon>Bacillales</taxon>
        <taxon>Caryophanaceae</taxon>
        <taxon>Solibacillus</taxon>
    </lineage>
</organism>
<evidence type="ECO:0000313" key="3">
    <source>
        <dbReference type="Proteomes" id="UP001316087"/>
    </source>
</evidence>
<keyword evidence="3" id="KW-1185">Reference proteome</keyword>
<feature type="transmembrane region" description="Helical" evidence="1">
    <location>
        <begin position="6"/>
        <end position="32"/>
    </location>
</feature>
<keyword evidence="1" id="KW-0472">Membrane</keyword>
<proteinExistence type="predicted"/>
<accession>A0ABS9UGV0</accession>
<dbReference type="RefSeq" id="WP_241370491.1">
    <property type="nucleotide sequence ID" value="NZ_JAKZFC010000007.1"/>
</dbReference>
<evidence type="ECO:0000313" key="2">
    <source>
        <dbReference type="EMBL" id="MCH7323319.1"/>
    </source>
</evidence>
<comment type="caution">
    <text evidence="2">The sequence shown here is derived from an EMBL/GenBank/DDBJ whole genome shotgun (WGS) entry which is preliminary data.</text>
</comment>
<protein>
    <submittedName>
        <fullName evidence="2">DUF5412 domain-containing protein</fullName>
    </submittedName>
</protein>
<feature type="transmembrane region" description="Helical" evidence="1">
    <location>
        <begin position="41"/>
        <end position="63"/>
    </location>
</feature>
<keyword evidence="1" id="KW-0812">Transmembrane</keyword>
<dbReference type="Pfam" id="PF17428">
    <property type="entry name" value="DUF5412"/>
    <property type="match status" value="1"/>
</dbReference>
<dbReference type="InterPro" id="IPR035406">
    <property type="entry name" value="DUF5412"/>
</dbReference>
<gene>
    <name evidence="2" type="ORF">LZ480_15695</name>
</gene>
<sequence length="188" mass="21586">MNLGIRTIALLLFLITAILLFILVIQCIRYFFRKITFPKKLALTTSTGFLVLLAIFVYIQYFFTFALIGTEHMEIGAGPILSPSENYAAQVYYEPYGGVLGGVNVWVEVTDIEKQTTKIVYYADAKNKVTLQWIDETTLSINNEDQTYTDSNRSIQLNIEREIYHENGLACQSLLLRNSFETCYQYKD</sequence>
<name>A0ABS9UGV0_9BACL</name>
<dbReference type="Proteomes" id="UP001316087">
    <property type="component" value="Unassembled WGS sequence"/>
</dbReference>
<evidence type="ECO:0000256" key="1">
    <source>
        <dbReference type="SAM" id="Phobius"/>
    </source>
</evidence>
<reference evidence="2 3" key="1">
    <citation type="submission" date="2022-03" db="EMBL/GenBank/DDBJ databases">
        <authorList>
            <person name="Jo J.-H."/>
            <person name="Im W.-T."/>
        </authorList>
    </citation>
    <scope>NUCLEOTIDE SEQUENCE [LARGE SCALE GENOMIC DNA]</scope>
    <source>
        <strain evidence="2 3">MA9</strain>
    </source>
</reference>
<keyword evidence="1" id="KW-1133">Transmembrane helix</keyword>